<name>A0A059FSL0_9PROT</name>
<accession>A0A059FSL0</accession>
<dbReference type="InterPro" id="IPR015422">
    <property type="entry name" value="PyrdxlP-dep_Trfase_small"/>
</dbReference>
<dbReference type="Gene3D" id="3.40.640.10">
    <property type="entry name" value="Type I PLP-dependent aspartate aminotransferase-like (Major domain)"/>
    <property type="match status" value="1"/>
</dbReference>
<dbReference type="InterPro" id="IPR015421">
    <property type="entry name" value="PyrdxlP-dep_Trfase_major"/>
</dbReference>
<feature type="modified residue" description="N6-(pyridoxal phosphate)lysine" evidence="5">
    <location>
        <position position="243"/>
    </location>
</feature>
<dbReference type="Proteomes" id="UP000025061">
    <property type="component" value="Unassembled WGS sequence"/>
</dbReference>
<evidence type="ECO:0000256" key="2">
    <source>
        <dbReference type="ARBA" id="ARBA00022898"/>
    </source>
</evidence>
<gene>
    <name evidence="7" type="ORF">HHI_09772</name>
</gene>
<organism evidence="7 8">
    <name type="scientific">Hyphomonas hirschiana VP5</name>
    <dbReference type="NCBI Taxonomy" id="1280951"/>
    <lineage>
        <taxon>Bacteria</taxon>
        <taxon>Pseudomonadati</taxon>
        <taxon>Pseudomonadota</taxon>
        <taxon>Alphaproteobacteria</taxon>
        <taxon>Hyphomonadales</taxon>
        <taxon>Hyphomonadaceae</taxon>
        <taxon>Hyphomonas</taxon>
    </lineage>
</organism>
<dbReference type="InterPro" id="IPR015424">
    <property type="entry name" value="PyrdxlP-dep_Trfase"/>
</dbReference>
<evidence type="ECO:0000256" key="4">
    <source>
        <dbReference type="ARBA" id="ARBA00038302"/>
    </source>
</evidence>
<comment type="similarity">
    <text evidence="4">Belongs to the group II decarboxylase family. Sphingosine-1-phosphate lyase subfamily.</text>
</comment>
<keyword evidence="3 6" id="KW-0456">Lyase</keyword>
<dbReference type="InterPro" id="IPR050477">
    <property type="entry name" value="GrpII_AminoAcid_Decarb"/>
</dbReference>
<evidence type="ECO:0000256" key="1">
    <source>
        <dbReference type="ARBA" id="ARBA00001933"/>
    </source>
</evidence>
<dbReference type="GO" id="GO:0019752">
    <property type="term" value="P:carboxylic acid metabolic process"/>
    <property type="evidence" value="ECO:0007669"/>
    <property type="project" value="InterPro"/>
</dbReference>
<evidence type="ECO:0000313" key="8">
    <source>
        <dbReference type="Proteomes" id="UP000025061"/>
    </source>
</evidence>
<dbReference type="GO" id="GO:0016830">
    <property type="term" value="F:carbon-carbon lyase activity"/>
    <property type="evidence" value="ECO:0007669"/>
    <property type="project" value="InterPro"/>
</dbReference>
<dbReference type="RefSeq" id="WP_011647931.1">
    <property type="nucleotide sequence ID" value="NZ_ARYI01000007.1"/>
</dbReference>
<comment type="cofactor">
    <cofactor evidence="1 5 6">
        <name>pyridoxal 5'-phosphate</name>
        <dbReference type="ChEBI" id="CHEBI:597326"/>
    </cofactor>
</comment>
<evidence type="ECO:0000313" key="7">
    <source>
        <dbReference type="EMBL" id="KCZ93675.1"/>
    </source>
</evidence>
<evidence type="ECO:0000256" key="5">
    <source>
        <dbReference type="PIRSR" id="PIRSR602129-50"/>
    </source>
</evidence>
<dbReference type="AlphaFoldDB" id="A0A059FSL0"/>
<evidence type="ECO:0000256" key="6">
    <source>
        <dbReference type="RuleBase" id="RU000382"/>
    </source>
</evidence>
<evidence type="ECO:0000256" key="3">
    <source>
        <dbReference type="ARBA" id="ARBA00023239"/>
    </source>
</evidence>
<keyword evidence="2 5" id="KW-0663">Pyridoxal phosphate</keyword>
<dbReference type="Gene3D" id="6.10.140.2150">
    <property type="match status" value="1"/>
</dbReference>
<dbReference type="SUPFAM" id="SSF53383">
    <property type="entry name" value="PLP-dependent transferases"/>
    <property type="match status" value="1"/>
</dbReference>
<dbReference type="InterPro" id="IPR002129">
    <property type="entry name" value="PyrdxlP-dep_de-COase"/>
</dbReference>
<dbReference type="PANTHER" id="PTHR42735">
    <property type="match status" value="1"/>
</dbReference>
<proteinExistence type="inferred from homology"/>
<dbReference type="PATRIC" id="fig|1280951.3.peg.1972"/>
<dbReference type="GO" id="GO:0030170">
    <property type="term" value="F:pyridoxal phosphate binding"/>
    <property type="evidence" value="ECO:0007669"/>
    <property type="project" value="InterPro"/>
</dbReference>
<dbReference type="EMBL" id="ARYI01000007">
    <property type="protein sequence ID" value="KCZ93675.1"/>
    <property type="molecule type" value="Genomic_DNA"/>
</dbReference>
<keyword evidence="8" id="KW-1185">Reference proteome</keyword>
<dbReference type="Gene3D" id="3.90.1150.10">
    <property type="entry name" value="Aspartate Aminotransferase, domain 1"/>
    <property type="match status" value="1"/>
</dbReference>
<dbReference type="PANTHER" id="PTHR42735:SF6">
    <property type="entry name" value="SPHINGOSINE-1-PHOSPHATE LYASE 1"/>
    <property type="match status" value="1"/>
</dbReference>
<comment type="caution">
    <text evidence="7">The sequence shown here is derived from an EMBL/GenBank/DDBJ whole genome shotgun (WGS) entry which is preliminary data.</text>
</comment>
<dbReference type="Pfam" id="PF00282">
    <property type="entry name" value="Pyridoxal_deC"/>
    <property type="match status" value="1"/>
</dbReference>
<protein>
    <submittedName>
        <fullName evidence="7">Pyridoxal-dependent decarboxylase domain-containing protein</fullName>
    </submittedName>
</protein>
<dbReference type="OrthoDB" id="9803665at2"/>
<reference evidence="7 8" key="1">
    <citation type="submission" date="2013-04" db="EMBL/GenBank/DDBJ databases">
        <title>Hyphomonas hirschiana VP5 Genome Sequencing.</title>
        <authorList>
            <person name="Lai Q."/>
            <person name="Shao Z."/>
        </authorList>
    </citation>
    <scope>NUCLEOTIDE SEQUENCE [LARGE SCALE GENOMIC DNA]</scope>
    <source>
        <strain evidence="7 8">VP5</strain>
    </source>
</reference>
<sequence length="412" mass="44027">MQMPAEGRPWDEVRADMLARGAGDVAWRDGKTAVYVFNAGEDVHALQHEAYGLFMAENGLGPLAFPSLAQMEKDVISMALGLLHGPEGSTGAITSGGTDSITMAIKTARDYARAKGMAKDRHNIVIPRSGHLAFHKAALLMDIEIRSVPLKTDGSYEADPAAMAAAIDGATIMMVGSAPNFPHGIIDPIAELGKIAEEKDVWLHVDACVGGYFAPFARMNGVPVPDFDFAIPAVKSISADLHKYGYCAKGASTVLFRSVDLYKHMPFSLSEWSGAPMKTPTLAGTRPGGAISAAWAVMNVLGISGYREKQGLVCQTRERIEAGVNALGFEVLGKPLLGLVAFRHPQADTLALYSAMRQRGWFTSFTVEPPSLHLMLSPKHAEVADDYLADLAASLEAVKAGDTAPKVEARYS</sequence>